<evidence type="ECO:0000313" key="2">
    <source>
        <dbReference type="EMBL" id="OHT10541.1"/>
    </source>
</evidence>
<dbReference type="EMBL" id="MLAK01000608">
    <property type="protein sequence ID" value="OHT10541.1"/>
    <property type="molecule type" value="Genomic_DNA"/>
</dbReference>
<comment type="caution">
    <text evidence="2">The sequence shown here is derived from an EMBL/GenBank/DDBJ whole genome shotgun (WGS) entry which is preliminary data.</text>
</comment>
<dbReference type="RefSeq" id="XP_068363677.1">
    <property type="nucleotide sequence ID" value="XM_068501216.1"/>
</dbReference>
<feature type="region of interest" description="Disordered" evidence="1">
    <location>
        <begin position="1"/>
        <end position="56"/>
    </location>
</feature>
<name>A0A1J4KME6_9EUKA</name>
<evidence type="ECO:0000313" key="3">
    <source>
        <dbReference type="Proteomes" id="UP000179807"/>
    </source>
</evidence>
<dbReference type="AlphaFoldDB" id="A0A1J4KME6"/>
<accession>A0A1J4KME6</accession>
<protein>
    <submittedName>
        <fullName evidence="2">Uncharacterized protein</fullName>
    </submittedName>
</protein>
<dbReference type="Proteomes" id="UP000179807">
    <property type="component" value="Unassembled WGS sequence"/>
</dbReference>
<sequence>MNDEESNNLPEDGLHQSDSNEEAPTENLSKSDSNEPGKNAEVLPNKHKPPKQNTDYVFYESSYRQKVSFDMDEVSEEEINNDEAH</sequence>
<organism evidence="2 3">
    <name type="scientific">Tritrichomonas foetus</name>
    <dbReference type="NCBI Taxonomy" id="1144522"/>
    <lineage>
        <taxon>Eukaryota</taxon>
        <taxon>Metamonada</taxon>
        <taxon>Parabasalia</taxon>
        <taxon>Tritrichomonadida</taxon>
        <taxon>Tritrichomonadidae</taxon>
        <taxon>Tritrichomonas</taxon>
    </lineage>
</organism>
<proteinExistence type="predicted"/>
<feature type="compositionally biased region" description="Polar residues" evidence="1">
    <location>
        <begin position="26"/>
        <end position="36"/>
    </location>
</feature>
<dbReference type="GeneID" id="94835920"/>
<reference evidence="2" key="1">
    <citation type="submission" date="2016-10" db="EMBL/GenBank/DDBJ databases">
        <authorList>
            <person name="Benchimol M."/>
            <person name="Almeida L.G."/>
            <person name="Vasconcelos A.T."/>
            <person name="Perreira-Neves A."/>
            <person name="Rosa I.A."/>
            <person name="Tasca T."/>
            <person name="Bogo M.R."/>
            <person name="de Souza W."/>
        </authorList>
    </citation>
    <scope>NUCLEOTIDE SEQUENCE [LARGE SCALE GENOMIC DNA]</scope>
    <source>
        <strain evidence="2">K</strain>
    </source>
</reference>
<keyword evidence="3" id="KW-1185">Reference proteome</keyword>
<evidence type="ECO:0000256" key="1">
    <source>
        <dbReference type="SAM" id="MobiDB-lite"/>
    </source>
</evidence>
<dbReference type="VEuPathDB" id="TrichDB:TRFO_20131"/>
<gene>
    <name evidence="2" type="ORF">TRFO_20131</name>
</gene>